<evidence type="ECO:0000313" key="3">
    <source>
        <dbReference type="Proteomes" id="UP000245207"/>
    </source>
</evidence>
<proteinExistence type="predicted"/>
<dbReference type="STRING" id="35608.A0A2U1QEL8"/>
<name>A0A2U1QEL8_ARTAN</name>
<accession>A0A2U1QEL8</accession>
<sequence length="481" mass="55728">MYRHIDTRRYTYNATSLPSHCHVIHYQPCHHIVAMFLLSIANSMMIFKKPLLRKFVGLLIKFKYYTSPRYCIIFVLETPDYSSFMLCHLLKSNNMLEDLKKHDMLMNTKLRTSSTDFDTRTTRRDIASFVSNGQFPGEGAIKFTRQCSNGTHKRRLPESNDSLSVHSTGNNETRCATTRIRRRMLELEISISTTNVCEKPRKVLNVLLEDLAKSLSLDKKSFVQYFEPQQSEIKVRVNYYPPSPRAKQIRSFGFTTLNNNLIRAPGYWTSMFILPGLNKPKFGSAPAHKCYKASGNTIGCIVWNDMARVFDMEAYEAIGFVSSFIIKTRNCFTSWDVSVFYFVSISLHVDEEPKKNYIFFCKMAWFMDDVVQNPQLTHHYNSPQSVYPHCLSGLKKYNWIKRINVALQVLMIKDLLKPLDLFWAYQPATEATWYYNLIRHCTYVGFLLAMSDKSTLTHSSYMQSEIPTAAGIIQLPNISEE</sequence>
<protein>
    <submittedName>
        <fullName evidence="2">Isopenicillin N synthase</fullName>
    </submittedName>
</protein>
<dbReference type="EMBL" id="PKPP01000181">
    <property type="protein sequence ID" value="PWA96403.1"/>
    <property type="molecule type" value="Genomic_DNA"/>
</dbReference>
<keyword evidence="3" id="KW-1185">Reference proteome</keyword>
<feature type="region of interest" description="Disordered" evidence="1">
    <location>
        <begin position="151"/>
        <end position="170"/>
    </location>
</feature>
<dbReference type="AlphaFoldDB" id="A0A2U1QEL8"/>
<gene>
    <name evidence="2" type="ORF">CTI12_AA040240</name>
</gene>
<dbReference type="Proteomes" id="UP000245207">
    <property type="component" value="Unassembled WGS sequence"/>
</dbReference>
<evidence type="ECO:0000256" key="1">
    <source>
        <dbReference type="SAM" id="MobiDB-lite"/>
    </source>
</evidence>
<evidence type="ECO:0000313" key="2">
    <source>
        <dbReference type="EMBL" id="PWA96403.1"/>
    </source>
</evidence>
<reference evidence="2 3" key="1">
    <citation type="journal article" date="2018" name="Mol. Plant">
        <title>The genome of Artemisia annua provides insight into the evolution of Asteraceae family and artemisinin biosynthesis.</title>
        <authorList>
            <person name="Shen Q."/>
            <person name="Zhang L."/>
            <person name="Liao Z."/>
            <person name="Wang S."/>
            <person name="Yan T."/>
            <person name="Shi P."/>
            <person name="Liu M."/>
            <person name="Fu X."/>
            <person name="Pan Q."/>
            <person name="Wang Y."/>
            <person name="Lv Z."/>
            <person name="Lu X."/>
            <person name="Zhang F."/>
            <person name="Jiang W."/>
            <person name="Ma Y."/>
            <person name="Chen M."/>
            <person name="Hao X."/>
            <person name="Li L."/>
            <person name="Tang Y."/>
            <person name="Lv G."/>
            <person name="Zhou Y."/>
            <person name="Sun X."/>
            <person name="Brodelius P.E."/>
            <person name="Rose J.K.C."/>
            <person name="Tang K."/>
        </authorList>
    </citation>
    <scope>NUCLEOTIDE SEQUENCE [LARGE SCALE GENOMIC DNA]</scope>
    <source>
        <strain evidence="3">cv. Huhao1</strain>
        <tissue evidence="2">Leaf</tissue>
    </source>
</reference>
<comment type="caution">
    <text evidence="2">The sequence shown here is derived from an EMBL/GenBank/DDBJ whole genome shotgun (WGS) entry which is preliminary data.</text>
</comment>
<feature type="compositionally biased region" description="Polar residues" evidence="1">
    <location>
        <begin position="159"/>
        <end position="170"/>
    </location>
</feature>
<organism evidence="2 3">
    <name type="scientific">Artemisia annua</name>
    <name type="common">Sweet wormwood</name>
    <dbReference type="NCBI Taxonomy" id="35608"/>
    <lineage>
        <taxon>Eukaryota</taxon>
        <taxon>Viridiplantae</taxon>
        <taxon>Streptophyta</taxon>
        <taxon>Embryophyta</taxon>
        <taxon>Tracheophyta</taxon>
        <taxon>Spermatophyta</taxon>
        <taxon>Magnoliopsida</taxon>
        <taxon>eudicotyledons</taxon>
        <taxon>Gunneridae</taxon>
        <taxon>Pentapetalae</taxon>
        <taxon>asterids</taxon>
        <taxon>campanulids</taxon>
        <taxon>Asterales</taxon>
        <taxon>Asteraceae</taxon>
        <taxon>Asteroideae</taxon>
        <taxon>Anthemideae</taxon>
        <taxon>Artemisiinae</taxon>
        <taxon>Artemisia</taxon>
    </lineage>
</organism>